<sequence>MKIKTLGKIAIGLSVSVAGMAFLLQNKIKRNFYEQTYYREAVDLVKGYKPAMERLGSSQFTLTSGINNNIPWNSNKNLNIRHSKFYVIVIVILIFRFLFLKGGTFKQWNLNTEIVKNSNFMKENLQKKIIKF</sequence>
<protein>
    <submittedName>
        <fullName evidence="2">Uncharacterized protein</fullName>
    </submittedName>
</protein>
<dbReference type="AlphaFoldDB" id="A0A3M7S0C3"/>
<reference evidence="2 3" key="1">
    <citation type="journal article" date="2018" name="Sci. Rep.">
        <title>Genomic signatures of local adaptation to the degree of environmental predictability in rotifers.</title>
        <authorList>
            <person name="Franch-Gras L."/>
            <person name="Hahn C."/>
            <person name="Garcia-Roger E.M."/>
            <person name="Carmona M.J."/>
            <person name="Serra M."/>
            <person name="Gomez A."/>
        </authorList>
    </citation>
    <scope>NUCLEOTIDE SEQUENCE [LARGE SCALE GENOMIC DNA]</scope>
    <source>
        <strain evidence="2">HYR1</strain>
    </source>
</reference>
<keyword evidence="1" id="KW-0472">Membrane</keyword>
<evidence type="ECO:0000313" key="3">
    <source>
        <dbReference type="Proteomes" id="UP000276133"/>
    </source>
</evidence>
<keyword evidence="1" id="KW-1133">Transmembrane helix</keyword>
<dbReference type="EMBL" id="REGN01002265">
    <property type="protein sequence ID" value="RNA29192.1"/>
    <property type="molecule type" value="Genomic_DNA"/>
</dbReference>
<comment type="caution">
    <text evidence="2">The sequence shown here is derived from an EMBL/GenBank/DDBJ whole genome shotgun (WGS) entry which is preliminary data.</text>
</comment>
<organism evidence="2 3">
    <name type="scientific">Brachionus plicatilis</name>
    <name type="common">Marine rotifer</name>
    <name type="synonym">Brachionus muelleri</name>
    <dbReference type="NCBI Taxonomy" id="10195"/>
    <lineage>
        <taxon>Eukaryota</taxon>
        <taxon>Metazoa</taxon>
        <taxon>Spiralia</taxon>
        <taxon>Gnathifera</taxon>
        <taxon>Rotifera</taxon>
        <taxon>Eurotatoria</taxon>
        <taxon>Monogononta</taxon>
        <taxon>Pseudotrocha</taxon>
        <taxon>Ploima</taxon>
        <taxon>Brachionidae</taxon>
        <taxon>Brachionus</taxon>
    </lineage>
</organism>
<keyword evidence="1" id="KW-0812">Transmembrane</keyword>
<dbReference type="OrthoDB" id="10015863at2759"/>
<evidence type="ECO:0000256" key="1">
    <source>
        <dbReference type="SAM" id="Phobius"/>
    </source>
</evidence>
<keyword evidence="3" id="KW-1185">Reference proteome</keyword>
<feature type="transmembrane region" description="Helical" evidence="1">
    <location>
        <begin position="6"/>
        <end position="24"/>
    </location>
</feature>
<dbReference type="Proteomes" id="UP000276133">
    <property type="component" value="Unassembled WGS sequence"/>
</dbReference>
<proteinExistence type="predicted"/>
<gene>
    <name evidence="2" type="ORF">BpHYR1_053415</name>
</gene>
<accession>A0A3M7S0C3</accession>
<evidence type="ECO:0000313" key="2">
    <source>
        <dbReference type="EMBL" id="RNA29192.1"/>
    </source>
</evidence>
<feature type="transmembrane region" description="Helical" evidence="1">
    <location>
        <begin position="85"/>
        <end position="103"/>
    </location>
</feature>
<name>A0A3M7S0C3_BRAPC</name>